<dbReference type="EMBL" id="LLZH01000292">
    <property type="protein sequence ID" value="KUL28054.1"/>
    <property type="molecule type" value="Genomic_DNA"/>
</dbReference>
<protein>
    <submittedName>
        <fullName evidence="3">Aminoglycoside phosphotransferase</fullName>
    </submittedName>
</protein>
<dbReference type="InterPro" id="IPR011009">
    <property type="entry name" value="Kinase-like_dom_sf"/>
</dbReference>
<dbReference type="GO" id="GO:0019202">
    <property type="term" value="F:amino acid kinase activity"/>
    <property type="evidence" value="ECO:0007669"/>
    <property type="project" value="TreeGrafter"/>
</dbReference>
<sequence length="321" mass="34344">MVASLVPVVEMLWEPGDARAALSGRFGFRSGEAAGRWVAELLDQHWGVRVDSCERIVMSGGNALAWVGTPGGRMLAKWSVAPARFARLAEVARVTSWLRGQDVPVSAPVPARDGRLQVEVDGVSVGLQHEMAGDLLDIANPVLVRAAGAMVARLQAVLAVCPYAEKLGKITAVRKGLGERVVGWLDGDAGHLPVQARDMLRARAAAAPPDRLAGQLVHFDFRSANVLCAGDEVAAVLDFEEARHDHPLVELARAAVLLGTRYHDWGPVSAEVRAEFFAGYESVCPLTADDAAWLDILVRWQALMMVPRGDDPTGWGASALG</sequence>
<keyword evidence="4" id="KW-1185">Reference proteome</keyword>
<evidence type="ECO:0000256" key="1">
    <source>
        <dbReference type="ARBA" id="ARBA00038240"/>
    </source>
</evidence>
<dbReference type="Proteomes" id="UP000053244">
    <property type="component" value="Unassembled WGS sequence"/>
</dbReference>
<dbReference type="OrthoDB" id="4691774at2"/>
<dbReference type="Pfam" id="PF01636">
    <property type="entry name" value="APH"/>
    <property type="match status" value="1"/>
</dbReference>
<reference evidence="3 4" key="1">
    <citation type="submission" date="2015-10" db="EMBL/GenBank/DDBJ databases">
        <authorList>
            <person name="Gilbert D.G."/>
        </authorList>
    </citation>
    <scope>NUCLEOTIDE SEQUENCE [LARGE SCALE GENOMIC DNA]</scope>
    <source>
        <strain evidence="3 4">NRRL B-16712</strain>
    </source>
</reference>
<evidence type="ECO:0000313" key="4">
    <source>
        <dbReference type="Proteomes" id="UP000053244"/>
    </source>
</evidence>
<dbReference type="SUPFAM" id="SSF56112">
    <property type="entry name" value="Protein kinase-like (PK-like)"/>
    <property type="match status" value="1"/>
</dbReference>
<feature type="domain" description="Aminoglycoside phosphotransferase" evidence="2">
    <location>
        <begin position="66"/>
        <end position="281"/>
    </location>
</feature>
<dbReference type="PANTHER" id="PTHR21064">
    <property type="entry name" value="AMINOGLYCOSIDE PHOSPHOTRANSFERASE DOMAIN-CONTAINING PROTEIN-RELATED"/>
    <property type="match status" value="1"/>
</dbReference>
<keyword evidence="3" id="KW-0808">Transferase</keyword>
<dbReference type="Gene3D" id="3.90.1200.10">
    <property type="match status" value="1"/>
</dbReference>
<gene>
    <name evidence="3" type="ORF">ADL15_33040</name>
</gene>
<dbReference type="RefSeq" id="WP_067699398.1">
    <property type="nucleotide sequence ID" value="NZ_LLZH01000292.1"/>
</dbReference>
<proteinExistence type="inferred from homology"/>
<evidence type="ECO:0000259" key="2">
    <source>
        <dbReference type="Pfam" id="PF01636"/>
    </source>
</evidence>
<organism evidence="3 4">
    <name type="scientific">Actinoplanes awajinensis subsp. mycoplanecinus</name>
    <dbReference type="NCBI Taxonomy" id="135947"/>
    <lineage>
        <taxon>Bacteria</taxon>
        <taxon>Bacillati</taxon>
        <taxon>Actinomycetota</taxon>
        <taxon>Actinomycetes</taxon>
        <taxon>Micromonosporales</taxon>
        <taxon>Micromonosporaceae</taxon>
        <taxon>Actinoplanes</taxon>
    </lineage>
</organism>
<dbReference type="PANTHER" id="PTHR21064:SF6">
    <property type="entry name" value="AMINOGLYCOSIDE PHOSPHOTRANSFERASE DOMAIN-CONTAINING PROTEIN"/>
    <property type="match status" value="1"/>
</dbReference>
<comment type="caution">
    <text evidence="3">The sequence shown here is derived from an EMBL/GenBank/DDBJ whole genome shotgun (WGS) entry which is preliminary data.</text>
</comment>
<dbReference type="AlphaFoldDB" id="A0A101JJR4"/>
<evidence type="ECO:0000313" key="3">
    <source>
        <dbReference type="EMBL" id="KUL28054.1"/>
    </source>
</evidence>
<dbReference type="InterPro" id="IPR050249">
    <property type="entry name" value="Pseudomonas-type_ThrB"/>
</dbReference>
<dbReference type="InterPro" id="IPR002575">
    <property type="entry name" value="Aminoglycoside_PTrfase"/>
</dbReference>
<accession>A0A101JJR4</accession>
<comment type="similarity">
    <text evidence="1">Belongs to the pseudomonas-type ThrB family.</text>
</comment>
<name>A0A101JJR4_9ACTN</name>